<dbReference type="Proteomes" id="UP000005237">
    <property type="component" value="Unassembled WGS sequence"/>
</dbReference>
<organism evidence="1 2">
    <name type="scientific">Caenorhabditis japonica</name>
    <dbReference type="NCBI Taxonomy" id="281687"/>
    <lineage>
        <taxon>Eukaryota</taxon>
        <taxon>Metazoa</taxon>
        <taxon>Ecdysozoa</taxon>
        <taxon>Nematoda</taxon>
        <taxon>Chromadorea</taxon>
        <taxon>Rhabditida</taxon>
        <taxon>Rhabditina</taxon>
        <taxon>Rhabditomorpha</taxon>
        <taxon>Rhabditoidea</taxon>
        <taxon>Rhabditidae</taxon>
        <taxon>Peloderinae</taxon>
        <taxon>Caenorhabditis</taxon>
    </lineage>
</organism>
<evidence type="ECO:0000313" key="2">
    <source>
        <dbReference type="Proteomes" id="UP000005237"/>
    </source>
</evidence>
<name>A0A8R1IN95_CAEJA</name>
<keyword evidence="2" id="KW-1185">Reference proteome</keyword>
<accession>A0A8R1IN95</accession>
<dbReference type="EnsemblMetazoa" id="CJA35644.1">
    <property type="protein sequence ID" value="CJA35644.1"/>
    <property type="gene ID" value="WBGene00211491"/>
</dbReference>
<sequence length="70" mass="8169">MAISRFEPKILYISSARQQFVQTLGQSYDTCTDRYYLISLGNTDWWNVMVYTHLMKHLELICSTGFDGNP</sequence>
<evidence type="ECO:0000313" key="1">
    <source>
        <dbReference type="EnsemblMetazoa" id="CJA35644.1"/>
    </source>
</evidence>
<reference evidence="2" key="1">
    <citation type="submission" date="2010-08" db="EMBL/GenBank/DDBJ databases">
        <authorList>
            <consortium name="Caenorhabditis japonica Sequencing Consortium"/>
            <person name="Wilson R.K."/>
        </authorList>
    </citation>
    <scope>NUCLEOTIDE SEQUENCE [LARGE SCALE GENOMIC DNA]</scope>
    <source>
        <strain evidence="2">DF5081</strain>
    </source>
</reference>
<reference evidence="1" key="2">
    <citation type="submission" date="2022-06" db="UniProtKB">
        <authorList>
            <consortium name="EnsemblMetazoa"/>
        </authorList>
    </citation>
    <scope>IDENTIFICATION</scope>
    <source>
        <strain evidence="1">DF5081</strain>
    </source>
</reference>
<protein>
    <submittedName>
        <fullName evidence="1">Uncharacterized protein</fullName>
    </submittedName>
</protein>
<dbReference type="AlphaFoldDB" id="A0A8R1IN95"/>
<proteinExistence type="predicted"/>